<evidence type="ECO:0000313" key="2">
    <source>
        <dbReference type="EMBL" id="KAJ7037159.1"/>
    </source>
</evidence>
<sequence>MPPPGPEGPAIRRPSELNLVTYPVLTLPLEITAEIFKWCIDPGCPYPGVAPLVLTRICRQWRALAFATPALWDTITEIEFGYSFGLPSHPQPEAFISTWFSRAGTRPLSLGIICPDMLHSVCLELVILQHASRFQSLDVMAGLKVLSDFNGVQPFPLLSDLTLCSLHNHEEEGPIQLFDIQGAPALRRLTLENVHPSMVIMPWAQLTNMSLTSVSLGECLNALRWATSLHEFRRHSPPDEGKESTSEDTPTPVNHSLLTSLAISTDGDADILPLLTLSRLQTLELGDRWRGYQRSLDIDIVPFLSRVSSTVCTLKVGMSPSVPLQWLHPLTQLTALELVRSVHLPSKTDIIRALDRRTSPDFLPRLQAFVFSECRSDQVDDELLDTLGSRCDTTDAAHVTLQSFSLIWPTFDYHSDAPNARLPLVNVLPLRALAGRGMHIHIGTRGQNNFY</sequence>
<gene>
    <name evidence="2" type="ORF">C8F04DRAFT_1257386</name>
</gene>
<name>A0AAD6SZY6_9AGAR</name>
<evidence type="ECO:0000256" key="1">
    <source>
        <dbReference type="SAM" id="MobiDB-lite"/>
    </source>
</evidence>
<feature type="compositionally biased region" description="Basic and acidic residues" evidence="1">
    <location>
        <begin position="233"/>
        <end position="245"/>
    </location>
</feature>
<organism evidence="2 3">
    <name type="scientific">Mycena alexandri</name>
    <dbReference type="NCBI Taxonomy" id="1745969"/>
    <lineage>
        <taxon>Eukaryota</taxon>
        <taxon>Fungi</taxon>
        <taxon>Dikarya</taxon>
        <taxon>Basidiomycota</taxon>
        <taxon>Agaricomycotina</taxon>
        <taxon>Agaricomycetes</taxon>
        <taxon>Agaricomycetidae</taxon>
        <taxon>Agaricales</taxon>
        <taxon>Marasmiineae</taxon>
        <taxon>Mycenaceae</taxon>
        <taxon>Mycena</taxon>
    </lineage>
</organism>
<protein>
    <recommendedName>
        <fullName evidence="4">F-box domain-containing protein</fullName>
    </recommendedName>
</protein>
<dbReference type="EMBL" id="JARJCM010000039">
    <property type="protein sequence ID" value="KAJ7037159.1"/>
    <property type="molecule type" value="Genomic_DNA"/>
</dbReference>
<comment type="caution">
    <text evidence="2">The sequence shown here is derived from an EMBL/GenBank/DDBJ whole genome shotgun (WGS) entry which is preliminary data.</text>
</comment>
<accession>A0AAD6SZY6</accession>
<proteinExistence type="predicted"/>
<feature type="region of interest" description="Disordered" evidence="1">
    <location>
        <begin position="233"/>
        <end position="252"/>
    </location>
</feature>
<dbReference type="AlphaFoldDB" id="A0AAD6SZY6"/>
<evidence type="ECO:0008006" key="4">
    <source>
        <dbReference type="Google" id="ProtNLM"/>
    </source>
</evidence>
<evidence type="ECO:0000313" key="3">
    <source>
        <dbReference type="Proteomes" id="UP001218188"/>
    </source>
</evidence>
<reference evidence="2" key="1">
    <citation type="submission" date="2023-03" db="EMBL/GenBank/DDBJ databases">
        <title>Massive genome expansion in bonnet fungi (Mycena s.s.) driven by repeated elements and novel gene families across ecological guilds.</title>
        <authorList>
            <consortium name="Lawrence Berkeley National Laboratory"/>
            <person name="Harder C.B."/>
            <person name="Miyauchi S."/>
            <person name="Viragh M."/>
            <person name="Kuo A."/>
            <person name="Thoen E."/>
            <person name="Andreopoulos B."/>
            <person name="Lu D."/>
            <person name="Skrede I."/>
            <person name="Drula E."/>
            <person name="Henrissat B."/>
            <person name="Morin E."/>
            <person name="Kohler A."/>
            <person name="Barry K."/>
            <person name="LaButti K."/>
            <person name="Morin E."/>
            <person name="Salamov A."/>
            <person name="Lipzen A."/>
            <person name="Mereny Z."/>
            <person name="Hegedus B."/>
            <person name="Baldrian P."/>
            <person name="Stursova M."/>
            <person name="Weitz H."/>
            <person name="Taylor A."/>
            <person name="Grigoriev I.V."/>
            <person name="Nagy L.G."/>
            <person name="Martin F."/>
            <person name="Kauserud H."/>
        </authorList>
    </citation>
    <scope>NUCLEOTIDE SEQUENCE</scope>
    <source>
        <strain evidence="2">CBHHK200</strain>
    </source>
</reference>
<keyword evidence="3" id="KW-1185">Reference proteome</keyword>
<dbReference type="Proteomes" id="UP001218188">
    <property type="component" value="Unassembled WGS sequence"/>
</dbReference>